<dbReference type="InterPro" id="IPR058278">
    <property type="entry name" value="DUF7972"/>
</dbReference>
<dbReference type="EMBL" id="FOYT01000003">
    <property type="protein sequence ID" value="SFR65823.1"/>
    <property type="molecule type" value="Genomic_DNA"/>
</dbReference>
<organism evidence="2 3">
    <name type="scientific">Halogeometricum rufum</name>
    <dbReference type="NCBI Taxonomy" id="553469"/>
    <lineage>
        <taxon>Archaea</taxon>
        <taxon>Methanobacteriati</taxon>
        <taxon>Methanobacteriota</taxon>
        <taxon>Stenosarchaea group</taxon>
        <taxon>Halobacteria</taxon>
        <taxon>Halobacteriales</taxon>
        <taxon>Haloferacaceae</taxon>
        <taxon>Halogeometricum</taxon>
    </lineage>
</organism>
<proteinExistence type="predicted"/>
<dbReference type="Proteomes" id="UP000198531">
    <property type="component" value="Unassembled WGS sequence"/>
</dbReference>
<gene>
    <name evidence="2" type="ORF">SAMN04487947_3206</name>
</gene>
<evidence type="ECO:0000313" key="3">
    <source>
        <dbReference type="Proteomes" id="UP000198531"/>
    </source>
</evidence>
<accession>A0A1I6IGK6</accession>
<name>A0A1I6IGK6_9EURY</name>
<reference evidence="3" key="1">
    <citation type="submission" date="2016-10" db="EMBL/GenBank/DDBJ databases">
        <authorList>
            <person name="Varghese N."/>
            <person name="Submissions S."/>
        </authorList>
    </citation>
    <scope>NUCLEOTIDE SEQUENCE [LARGE SCALE GENOMIC DNA]</scope>
    <source>
        <strain evidence="3">CGMCC 1.7736</strain>
    </source>
</reference>
<dbReference type="Pfam" id="PF25927">
    <property type="entry name" value="DUF7972"/>
    <property type="match status" value="1"/>
</dbReference>
<keyword evidence="1" id="KW-1133">Transmembrane helix</keyword>
<keyword evidence="3" id="KW-1185">Reference proteome</keyword>
<evidence type="ECO:0000256" key="1">
    <source>
        <dbReference type="SAM" id="Phobius"/>
    </source>
</evidence>
<keyword evidence="1" id="KW-0812">Transmembrane</keyword>
<feature type="transmembrane region" description="Helical" evidence="1">
    <location>
        <begin position="25"/>
        <end position="49"/>
    </location>
</feature>
<keyword evidence="1" id="KW-0472">Membrane</keyword>
<dbReference type="RefSeq" id="WP_218156455.1">
    <property type="nucleotide sequence ID" value="NZ_FOYT01000003.1"/>
</dbReference>
<sequence>MSSGIRNTLDGTVVRWALVGGARPAVAAVLVAGILVLFSIAAAVGLLSGTPSSPMYFLFSSLFGGNLTLVTVVLSINQLVLSRELGSPGELHDRIRDAMAYRNEVEETSGSSPTPLSPTAFLRFLHEAVSADAMALRDSLSETDDGRLSERVAGLADDLSSDAADVRATLDGSSVDIFGVIEATLGTNHASQLYEIAAIESEFDELTDDQRRLLDRVREQLLHIDTARKYFRTVYIEKELSYLSRLLLYVGVPVEVLTAGVLAVYGAVGSAPPTPGWVLPFVVVSLAAGFAPLAVLFSFVLRLSWVAQRNTSVAPFADAERDEG</sequence>
<feature type="transmembrane region" description="Helical" evidence="1">
    <location>
        <begin position="55"/>
        <end position="76"/>
    </location>
</feature>
<evidence type="ECO:0000313" key="2">
    <source>
        <dbReference type="EMBL" id="SFR65823.1"/>
    </source>
</evidence>
<dbReference type="OrthoDB" id="265845at2157"/>
<protein>
    <submittedName>
        <fullName evidence="2">Uncharacterized protein</fullName>
    </submittedName>
</protein>
<feature type="transmembrane region" description="Helical" evidence="1">
    <location>
        <begin position="277"/>
        <end position="301"/>
    </location>
</feature>
<feature type="transmembrane region" description="Helical" evidence="1">
    <location>
        <begin position="246"/>
        <end position="265"/>
    </location>
</feature>
<dbReference type="AlphaFoldDB" id="A0A1I6IGK6"/>